<dbReference type="RefSeq" id="WP_380122889.1">
    <property type="nucleotide sequence ID" value="NZ_JBHSIU010000054.1"/>
</dbReference>
<reference evidence="3" key="1">
    <citation type="journal article" date="2019" name="Int. J. Syst. Evol. Microbiol.">
        <title>The Global Catalogue of Microorganisms (GCM) 10K type strain sequencing project: providing services to taxonomists for standard genome sequencing and annotation.</title>
        <authorList>
            <consortium name="The Broad Institute Genomics Platform"/>
            <consortium name="The Broad Institute Genome Sequencing Center for Infectious Disease"/>
            <person name="Wu L."/>
            <person name="Ma J."/>
        </authorList>
    </citation>
    <scope>NUCLEOTIDE SEQUENCE [LARGE SCALE GENOMIC DNA]</scope>
    <source>
        <strain evidence="3">CGMCC 4.7152</strain>
    </source>
</reference>
<dbReference type="InterPro" id="IPR034139">
    <property type="entry name" value="TOPRIM_OLD"/>
</dbReference>
<keyword evidence="2" id="KW-0808">Transferase</keyword>
<dbReference type="EMBL" id="JBHSIU010000054">
    <property type="protein sequence ID" value="MFC5003689.1"/>
    <property type="molecule type" value="Genomic_DNA"/>
</dbReference>
<evidence type="ECO:0000259" key="1">
    <source>
        <dbReference type="Pfam" id="PF20469"/>
    </source>
</evidence>
<dbReference type="Proteomes" id="UP001595912">
    <property type="component" value="Unassembled WGS sequence"/>
</dbReference>
<name>A0ABV9W6Q0_9ACTN</name>
<protein>
    <submittedName>
        <fullName evidence="2">TOPRIM nucleotidyl transferase/hydrolase domain-containing protein</fullName>
    </submittedName>
</protein>
<organism evidence="2 3">
    <name type="scientific">Dactylosporangium cerinum</name>
    <dbReference type="NCBI Taxonomy" id="1434730"/>
    <lineage>
        <taxon>Bacteria</taxon>
        <taxon>Bacillati</taxon>
        <taxon>Actinomycetota</taxon>
        <taxon>Actinomycetes</taxon>
        <taxon>Micromonosporales</taxon>
        <taxon>Micromonosporaceae</taxon>
        <taxon>Dactylosporangium</taxon>
    </lineage>
</organism>
<comment type="caution">
    <text evidence="2">The sequence shown here is derived from an EMBL/GenBank/DDBJ whole genome shotgun (WGS) entry which is preliminary data.</text>
</comment>
<dbReference type="GO" id="GO:0016740">
    <property type="term" value="F:transferase activity"/>
    <property type="evidence" value="ECO:0007669"/>
    <property type="project" value="UniProtKB-KW"/>
</dbReference>
<evidence type="ECO:0000313" key="3">
    <source>
        <dbReference type="Proteomes" id="UP001595912"/>
    </source>
</evidence>
<keyword evidence="3" id="KW-1185">Reference proteome</keyword>
<accession>A0ABV9W6Q0</accession>
<feature type="domain" description="OLD protein-like TOPRIM" evidence="1">
    <location>
        <begin position="28"/>
        <end position="76"/>
    </location>
</feature>
<gene>
    <name evidence="2" type="ORF">ACFPIJ_38435</name>
</gene>
<sequence>MAELAGYPHGPDAPLRATARALAKAGGATTLVLVEGISDQIAVETAAAARGRDLDAERVVVVPIGGAHAIGRLVPTLGPVRLAGLCDLREEHLFRRGLAAASSAPLGVYVCVDDLEDELIRAVGVAGVETLFDAQGDLGSLRSMQRQPAWRDQPVPAQLRRFLGAGSRRKLRYASLLVEAAAARDAVPGPLDGLLAAVIGSGTGRGPAAPR</sequence>
<evidence type="ECO:0000313" key="2">
    <source>
        <dbReference type="EMBL" id="MFC5003689.1"/>
    </source>
</evidence>
<proteinExistence type="predicted"/>
<dbReference type="Pfam" id="PF20469">
    <property type="entry name" value="OLD-like_TOPRIM"/>
    <property type="match status" value="1"/>
</dbReference>